<comment type="subunit">
    <text evidence="9">Forms a complex with SecD. Part of the essential Sec protein translocation apparatus which comprises SecA, SecYEG and auxiliary proteins SecDF-YajC and YidC.</text>
</comment>
<evidence type="ECO:0000256" key="4">
    <source>
        <dbReference type="ARBA" id="ARBA00022692"/>
    </source>
</evidence>
<dbReference type="Gene3D" id="1.20.1640.10">
    <property type="entry name" value="Multidrug efflux transporter AcrB transmembrane domain"/>
    <property type="match status" value="1"/>
</dbReference>
<evidence type="ECO:0000313" key="12">
    <source>
        <dbReference type="Proteomes" id="UP000646365"/>
    </source>
</evidence>
<dbReference type="GO" id="GO:0065002">
    <property type="term" value="P:intracellular protein transmembrane transport"/>
    <property type="evidence" value="ECO:0007669"/>
    <property type="project" value="UniProtKB-UniRule"/>
</dbReference>
<evidence type="ECO:0000256" key="1">
    <source>
        <dbReference type="ARBA" id="ARBA00004651"/>
    </source>
</evidence>
<dbReference type="InterPro" id="IPR022646">
    <property type="entry name" value="SecD/SecF_CS"/>
</dbReference>
<dbReference type="InterPro" id="IPR055344">
    <property type="entry name" value="SecD_SecF_C_bact"/>
</dbReference>
<dbReference type="GO" id="GO:0015450">
    <property type="term" value="F:protein-transporting ATPase activity"/>
    <property type="evidence" value="ECO:0007669"/>
    <property type="project" value="InterPro"/>
</dbReference>
<comment type="subcellular location">
    <subcellularLocation>
        <location evidence="1 9">Cell membrane</location>
        <topology evidence="1 9">Multi-pass membrane protein</topology>
    </subcellularLocation>
</comment>
<feature type="transmembrane region" description="Helical" evidence="9">
    <location>
        <begin position="137"/>
        <end position="158"/>
    </location>
</feature>
<evidence type="ECO:0000256" key="8">
    <source>
        <dbReference type="ARBA" id="ARBA00023136"/>
    </source>
</evidence>
<dbReference type="AlphaFoldDB" id="A0A8J2YTD7"/>
<accession>A0A8J2YTD7</accession>
<keyword evidence="5 9" id="KW-0653">Protein transport</keyword>
<dbReference type="SUPFAM" id="SSF82866">
    <property type="entry name" value="Multidrug efflux transporter AcrB transmembrane domain"/>
    <property type="match status" value="1"/>
</dbReference>
<dbReference type="InterPro" id="IPR005665">
    <property type="entry name" value="SecF_bac"/>
</dbReference>
<dbReference type="InterPro" id="IPR048634">
    <property type="entry name" value="SecD_SecF_C"/>
</dbReference>
<keyword evidence="6 9" id="KW-1133">Transmembrane helix</keyword>
<evidence type="ECO:0000259" key="10">
    <source>
        <dbReference type="Pfam" id="PF02355"/>
    </source>
</evidence>
<keyword evidence="12" id="KW-1185">Reference proteome</keyword>
<dbReference type="NCBIfam" id="TIGR00966">
    <property type="entry name" value="transloc_SecF"/>
    <property type="match status" value="1"/>
</dbReference>
<keyword evidence="3 9" id="KW-1003">Cell membrane</keyword>
<name>A0A8J2YTD7_9PROT</name>
<evidence type="ECO:0000313" key="11">
    <source>
        <dbReference type="EMBL" id="GGF13806.1"/>
    </source>
</evidence>
<dbReference type="HAMAP" id="MF_01464_B">
    <property type="entry name" value="SecF_B"/>
    <property type="match status" value="1"/>
</dbReference>
<keyword evidence="2 9" id="KW-0813">Transport</keyword>
<feature type="domain" description="Protein export membrane protein SecD/SecF C-terminal" evidence="10">
    <location>
        <begin position="111"/>
        <end position="294"/>
    </location>
</feature>
<comment type="function">
    <text evidence="9">Part of the Sec protein translocase complex. Interacts with the SecYEG preprotein conducting channel. SecDF uses the proton motive force (PMF) to complete protein translocation after the ATP-dependent function of SecA.</text>
</comment>
<feature type="transmembrane region" description="Helical" evidence="9">
    <location>
        <begin position="271"/>
        <end position="292"/>
    </location>
</feature>
<dbReference type="GO" id="GO:0006605">
    <property type="term" value="P:protein targeting"/>
    <property type="evidence" value="ECO:0007669"/>
    <property type="project" value="UniProtKB-UniRule"/>
</dbReference>
<evidence type="ECO:0000256" key="6">
    <source>
        <dbReference type="ARBA" id="ARBA00022989"/>
    </source>
</evidence>
<feature type="transmembrane region" description="Helical" evidence="9">
    <location>
        <begin position="165"/>
        <end position="186"/>
    </location>
</feature>
<dbReference type="NCBIfam" id="TIGR00916">
    <property type="entry name" value="2A0604s01"/>
    <property type="match status" value="1"/>
</dbReference>
<proteinExistence type="inferred from homology"/>
<keyword evidence="4 9" id="KW-0812">Transmembrane</keyword>
<comment type="caution">
    <text evidence="11">The sequence shown here is derived from an EMBL/GenBank/DDBJ whole genome shotgun (WGS) entry which is preliminary data.</text>
</comment>
<dbReference type="GO" id="GO:0043952">
    <property type="term" value="P:protein transport by the Sec complex"/>
    <property type="evidence" value="ECO:0007669"/>
    <property type="project" value="UniProtKB-UniRule"/>
</dbReference>
<keyword evidence="8 9" id="KW-0472">Membrane</keyword>
<comment type="similarity">
    <text evidence="9">Belongs to the SecD/SecF family. SecF subfamily.</text>
</comment>
<evidence type="ECO:0000256" key="2">
    <source>
        <dbReference type="ARBA" id="ARBA00022448"/>
    </source>
</evidence>
<protein>
    <recommendedName>
        <fullName evidence="9">Protein-export membrane protein SecF</fullName>
    </recommendedName>
</protein>
<evidence type="ECO:0000256" key="5">
    <source>
        <dbReference type="ARBA" id="ARBA00022927"/>
    </source>
</evidence>
<evidence type="ECO:0000256" key="3">
    <source>
        <dbReference type="ARBA" id="ARBA00022475"/>
    </source>
</evidence>
<sequence length="313" mass="33575">MRPLLVFLHEPPHIPFVKLHTLGFVVSILLTLASVGLLATRGLNFGIDFRGGIVMEVKAPGGKADLEAMRGQLNGLGLGEVSLQTFGQPDDVLIRLPRQPGDDAAQNKGVETARNSLGPTYEYRRTEVVGPKVGGELIHAGTIATMLAILAIAAYVWFRFEWQFGLGAVISTFHDVITTLGLFSLLQLEFNLTTLAAILTIAGYSINDTVVIYDRVRETMRKFKQMPLGGVIDLSLNETLSRTVLTSSVTAVAVLALLLFGGEVIRGFSAAMLWGIVIGTYSSLFIAAPLLLHAKPRRGGEKPAPAGTAPTKA</sequence>
<dbReference type="InterPro" id="IPR022813">
    <property type="entry name" value="SecD/SecF_arch_bac"/>
</dbReference>
<feature type="transmembrane region" description="Helical" evidence="9">
    <location>
        <begin position="21"/>
        <end position="39"/>
    </location>
</feature>
<evidence type="ECO:0000256" key="9">
    <source>
        <dbReference type="HAMAP-Rule" id="MF_01464"/>
    </source>
</evidence>
<dbReference type="Pfam" id="PF07549">
    <property type="entry name" value="Sec_GG"/>
    <property type="match status" value="1"/>
</dbReference>
<dbReference type="PANTHER" id="PTHR30081">
    <property type="entry name" value="PROTEIN-EXPORT MEMBRANE PROTEIN SEC"/>
    <property type="match status" value="1"/>
</dbReference>
<feature type="transmembrane region" description="Helical" evidence="9">
    <location>
        <begin position="244"/>
        <end position="265"/>
    </location>
</feature>
<dbReference type="EMBL" id="BMJQ01000004">
    <property type="protein sequence ID" value="GGF13806.1"/>
    <property type="molecule type" value="Genomic_DNA"/>
</dbReference>
<gene>
    <name evidence="9 11" type="primary">secF</name>
    <name evidence="11" type="ORF">GCM10011611_19410</name>
</gene>
<feature type="transmembrane region" description="Helical" evidence="9">
    <location>
        <begin position="192"/>
        <end position="213"/>
    </location>
</feature>
<dbReference type="GO" id="GO:0005886">
    <property type="term" value="C:plasma membrane"/>
    <property type="evidence" value="ECO:0007669"/>
    <property type="project" value="UniProtKB-SubCell"/>
</dbReference>
<organism evidence="11 12">
    <name type="scientific">Aliidongia dinghuensis</name>
    <dbReference type="NCBI Taxonomy" id="1867774"/>
    <lineage>
        <taxon>Bacteria</taxon>
        <taxon>Pseudomonadati</taxon>
        <taxon>Pseudomonadota</taxon>
        <taxon>Alphaproteobacteria</taxon>
        <taxon>Rhodospirillales</taxon>
        <taxon>Dongiaceae</taxon>
        <taxon>Aliidongia</taxon>
    </lineage>
</organism>
<evidence type="ECO:0000256" key="7">
    <source>
        <dbReference type="ARBA" id="ARBA00023010"/>
    </source>
</evidence>
<dbReference type="InterPro" id="IPR022645">
    <property type="entry name" value="SecD/SecF_bac"/>
</dbReference>
<reference evidence="11" key="1">
    <citation type="journal article" date="2014" name="Int. J. Syst. Evol. Microbiol.">
        <title>Complete genome sequence of Corynebacterium casei LMG S-19264T (=DSM 44701T), isolated from a smear-ripened cheese.</title>
        <authorList>
            <consortium name="US DOE Joint Genome Institute (JGI-PGF)"/>
            <person name="Walter F."/>
            <person name="Albersmeier A."/>
            <person name="Kalinowski J."/>
            <person name="Ruckert C."/>
        </authorList>
    </citation>
    <scope>NUCLEOTIDE SEQUENCE</scope>
    <source>
        <strain evidence="11">CGMCC 1.15725</strain>
    </source>
</reference>
<dbReference type="RefSeq" id="WP_189045018.1">
    <property type="nucleotide sequence ID" value="NZ_BMJQ01000004.1"/>
</dbReference>
<dbReference type="PRINTS" id="PR01755">
    <property type="entry name" value="SECFTRNLCASE"/>
</dbReference>
<reference evidence="11" key="2">
    <citation type="submission" date="2020-09" db="EMBL/GenBank/DDBJ databases">
        <authorList>
            <person name="Sun Q."/>
            <person name="Zhou Y."/>
        </authorList>
    </citation>
    <scope>NUCLEOTIDE SEQUENCE</scope>
    <source>
        <strain evidence="11">CGMCC 1.15725</strain>
    </source>
</reference>
<dbReference type="Proteomes" id="UP000646365">
    <property type="component" value="Unassembled WGS sequence"/>
</dbReference>
<dbReference type="PANTHER" id="PTHR30081:SF8">
    <property type="entry name" value="PROTEIN TRANSLOCASE SUBUNIT SECF"/>
    <property type="match status" value="1"/>
</dbReference>
<keyword evidence="7 9" id="KW-0811">Translocation</keyword>
<dbReference type="Pfam" id="PF02355">
    <property type="entry name" value="SecD_SecF_C"/>
    <property type="match status" value="1"/>
</dbReference>